<dbReference type="Gene3D" id="3.30.70.1070">
    <property type="entry name" value="Sporulation related repeat"/>
    <property type="match status" value="1"/>
</dbReference>
<dbReference type="PROSITE" id="PS51724">
    <property type="entry name" value="SPOR"/>
    <property type="match status" value="1"/>
</dbReference>
<feature type="compositionally biased region" description="Basic and acidic residues" evidence="1">
    <location>
        <begin position="115"/>
        <end position="147"/>
    </location>
</feature>
<feature type="compositionally biased region" description="Pro residues" evidence="1">
    <location>
        <begin position="41"/>
        <end position="52"/>
    </location>
</feature>
<dbReference type="EMBL" id="DSAC01000006">
    <property type="protein sequence ID" value="HHO73111.1"/>
    <property type="molecule type" value="Genomic_DNA"/>
</dbReference>
<gene>
    <name evidence="3" type="ORF">ENN04_00510</name>
</gene>
<feature type="domain" description="SPOR" evidence="2">
    <location>
        <begin position="147"/>
        <end position="218"/>
    </location>
</feature>
<feature type="compositionally biased region" description="Basic and acidic residues" evidence="1">
    <location>
        <begin position="56"/>
        <end position="69"/>
    </location>
</feature>
<accession>A0A7C5X057</accession>
<proteinExistence type="predicted"/>
<dbReference type="GO" id="GO:0042834">
    <property type="term" value="F:peptidoglycan binding"/>
    <property type="evidence" value="ECO:0007669"/>
    <property type="project" value="InterPro"/>
</dbReference>
<comment type="caution">
    <text evidence="3">The sequence shown here is derived from an EMBL/GenBank/DDBJ whole genome shotgun (WGS) entry which is preliminary data.</text>
</comment>
<dbReference type="SUPFAM" id="SSF110997">
    <property type="entry name" value="Sporulation related repeat"/>
    <property type="match status" value="1"/>
</dbReference>
<reference evidence="3" key="1">
    <citation type="journal article" date="2020" name="mSystems">
        <title>Genome- and Community-Level Interaction Insights into Carbon Utilization and Element Cycling Functions of Hydrothermarchaeota in Hydrothermal Sediment.</title>
        <authorList>
            <person name="Zhou Z."/>
            <person name="Liu Y."/>
            <person name="Xu W."/>
            <person name="Pan J."/>
            <person name="Luo Z.H."/>
            <person name="Li M."/>
        </authorList>
    </citation>
    <scope>NUCLEOTIDE SEQUENCE [LARGE SCALE GENOMIC DNA]</scope>
    <source>
        <strain evidence="3">SpSt-114</strain>
    </source>
</reference>
<evidence type="ECO:0000256" key="1">
    <source>
        <dbReference type="SAM" id="MobiDB-lite"/>
    </source>
</evidence>
<protein>
    <submittedName>
        <fullName evidence="3">SPOR domain-containing protein</fullName>
    </submittedName>
</protein>
<name>A0A7C5X057_9AQUI</name>
<sequence length="218" mass="24923">MRKERLLILLGTLIALIFFYVGLNKWLESKPESAPPVVVNPTPPQPAQPISPPQGEKAKEEPKAEEKKQTPPSEPQKPKEDLIAKKIQEEKNKEKKIKEVQKTQESKNLTAQKQETQKESEKVEKAKEEKVQKNTVAKQEKQPEKPKREIREYVIQIGAFSSKENADRALKRAKSMGYRGEIVNEDNFYKVRVRVKTDDPKKVLTKLKATFGGAIVKQ</sequence>
<evidence type="ECO:0000259" key="2">
    <source>
        <dbReference type="PROSITE" id="PS51724"/>
    </source>
</evidence>
<dbReference type="InterPro" id="IPR007730">
    <property type="entry name" value="SPOR-like_dom"/>
</dbReference>
<evidence type="ECO:0000313" key="3">
    <source>
        <dbReference type="EMBL" id="HHO73111.1"/>
    </source>
</evidence>
<dbReference type="InterPro" id="IPR036680">
    <property type="entry name" value="SPOR-like_sf"/>
</dbReference>
<dbReference type="AlphaFoldDB" id="A0A7C5X057"/>
<feature type="region of interest" description="Disordered" evidence="1">
    <location>
        <begin position="31"/>
        <end position="147"/>
    </location>
</feature>
<organism evidence="3">
    <name type="scientific">Thermocrinis ruber</name>
    <dbReference type="NCBI Taxonomy" id="75906"/>
    <lineage>
        <taxon>Bacteria</taxon>
        <taxon>Pseudomonadati</taxon>
        <taxon>Aquificota</taxon>
        <taxon>Aquificia</taxon>
        <taxon>Aquificales</taxon>
        <taxon>Aquificaceae</taxon>
        <taxon>Thermocrinis</taxon>
    </lineage>
</organism>
<feature type="compositionally biased region" description="Basic and acidic residues" evidence="1">
    <location>
        <begin position="76"/>
        <end position="105"/>
    </location>
</feature>
<dbReference type="Pfam" id="PF05036">
    <property type="entry name" value="SPOR"/>
    <property type="match status" value="1"/>
</dbReference>